<evidence type="ECO:0000259" key="2">
    <source>
        <dbReference type="Pfam" id="PF02517"/>
    </source>
</evidence>
<feature type="transmembrane region" description="Helical" evidence="1">
    <location>
        <begin position="188"/>
        <end position="211"/>
    </location>
</feature>
<dbReference type="PANTHER" id="PTHR35797">
    <property type="entry name" value="PROTEASE-RELATED"/>
    <property type="match status" value="1"/>
</dbReference>
<dbReference type="InterPro" id="IPR003675">
    <property type="entry name" value="Rce1/LyrA-like_dom"/>
</dbReference>
<dbReference type="KEGG" id="sen:SACE_6704"/>
<keyword evidence="1" id="KW-0472">Membrane</keyword>
<accession>A4FP95</accession>
<sequence>MWLSMSPLWLAGFRRTGAEAMGALEQVCVSAAMLTPALAAVLVLRRTEPAGKLRAAVALTWPKGTTGHCLPALCAPLALTLVSLVVGAAAGTYHVDLADMSGFRSRFAPEPLGERGIPWEALGRWLGGLLLQMAVSLPLFFGEELGWQGYLLPRLAPRGPVFALAGTGVVFALWHLSTLLLGGQYPGAPWAVSIGAFLVSCVLIVPVFTWLRTRSASVVPAVVAHTCASTAAVQLPWVFADADQPPHPLRTGLVAWPGWVAICGLLAVLWWRRAR</sequence>
<feature type="transmembrane region" description="Helical" evidence="1">
    <location>
        <begin position="122"/>
        <end position="141"/>
    </location>
</feature>
<feature type="transmembrane region" description="Helical" evidence="1">
    <location>
        <begin position="218"/>
        <end position="239"/>
    </location>
</feature>
<feature type="transmembrane region" description="Helical" evidence="1">
    <location>
        <begin position="251"/>
        <end position="271"/>
    </location>
</feature>
<organism evidence="3 4">
    <name type="scientific">Saccharopolyspora erythraea (strain ATCC 11635 / DSM 40517 / JCM 4748 / NBRC 13426 / NCIMB 8594 / NRRL 2338)</name>
    <dbReference type="NCBI Taxonomy" id="405948"/>
    <lineage>
        <taxon>Bacteria</taxon>
        <taxon>Bacillati</taxon>
        <taxon>Actinomycetota</taxon>
        <taxon>Actinomycetes</taxon>
        <taxon>Pseudonocardiales</taxon>
        <taxon>Pseudonocardiaceae</taxon>
        <taxon>Saccharopolyspora</taxon>
    </lineage>
</organism>
<feature type="transmembrane region" description="Helical" evidence="1">
    <location>
        <begin position="161"/>
        <end position="182"/>
    </location>
</feature>
<evidence type="ECO:0000313" key="3">
    <source>
        <dbReference type="EMBL" id="CAM05870.1"/>
    </source>
</evidence>
<evidence type="ECO:0000313" key="4">
    <source>
        <dbReference type="Proteomes" id="UP000006728"/>
    </source>
</evidence>
<dbReference type="GO" id="GO:0004175">
    <property type="term" value="F:endopeptidase activity"/>
    <property type="evidence" value="ECO:0007669"/>
    <property type="project" value="UniProtKB-ARBA"/>
</dbReference>
<keyword evidence="4" id="KW-1185">Reference proteome</keyword>
<keyword evidence="1" id="KW-1133">Transmembrane helix</keyword>
<protein>
    <recommendedName>
        <fullName evidence="2">CAAX prenyl protease 2/Lysostaphin resistance protein A-like domain-containing protein</fullName>
    </recommendedName>
</protein>
<feature type="transmembrane region" description="Helical" evidence="1">
    <location>
        <begin position="20"/>
        <end position="44"/>
    </location>
</feature>
<keyword evidence="1" id="KW-0812">Transmembrane</keyword>
<dbReference type="Proteomes" id="UP000006728">
    <property type="component" value="Chromosome"/>
</dbReference>
<evidence type="ECO:0000256" key="1">
    <source>
        <dbReference type="SAM" id="Phobius"/>
    </source>
</evidence>
<gene>
    <name evidence="3" type="ordered locus">SACE_6704</name>
</gene>
<dbReference type="InterPro" id="IPR042150">
    <property type="entry name" value="MmRce1-like"/>
</dbReference>
<feature type="transmembrane region" description="Helical" evidence="1">
    <location>
        <begin position="73"/>
        <end position="95"/>
    </location>
</feature>
<feature type="domain" description="CAAX prenyl protease 2/Lysostaphin resistance protein A-like" evidence="2">
    <location>
        <begin position="130"/>
        <end position="228"/>
    </location>
</feature>
<dbReference type="PANTHER" id="PTHR35797:SF1">
    <property type="entry name" value="PROTEASE"/>
    <property type="match status" value="1"/>
</dbReference>
<dbReference type="Pfam" id="PF02517">
    <property type="entry name" value="Rce1-like"/>
    <property type="match status" value="1"/>
</dbReference>
<dbReference type="GO" id="GO:0080120">
    <property type="term" value="P:CAAX-box protein maturation"/>
    <property type="evidence" value="ECO:0007669"/>
    <property type="project" value="UniProtKB-ARBA"/>
</dbReference>
<dbReference type="AlphaFoldDB" id="A4FP95"/>
<proteinExistence type="predicted"/>
<reference evidence="3 4" key="1">
    <citation type="journal article" date="2007" name="Nat. Biotechnol.">
        <title>Complete genome sequence of the erythromycin-producing bacterium Saccharopolyspora erythraea NRRL23338.</title>
        <authorList>
            <person name="Oliynyk M."/>
            <person name="Samborskyy M."/>
            <person name="Lester J.B."/>
            <person name="Mironenko T."/>
            <person name="Scott N."/>
            <person name="Dickens S."/>
            <person name="Haydock S.F."/>
            <person name="Leadlay P.F."/>
        </authorList>
    </citation>
    <scope>NUCLEOTIDE SEQUENCE [LARGE SCALE GENOMIC DNA]</scope>
    <source>
        <strain evidence="4">ATCC 11635 / DSM 40517 / JCM 4748 / NBRC 13426 / NCIMB 8594 / NRRL 2338</strain>
    </source>
</reference>
<dbReference type="STRING" id="405948.SACE_6704"/>
<dbReference type="eggNOG" id="COG1266">
    <property type="taxonomic scope" value="Bacteria"/>
</dbReference>
<name>A4FP95_SACEN</name>
<dbReference type="HOGENOM" id="CLU_064706_0_1_11"/>
<dbReference type="EMBL" id="AM420293">
    <property type="protein sequence ID" value="CAM05870.1"/>
    <property type="molecule type" value="Genomic_DNA"/>
</dbReference>